<dbReference type="SUPFAM" id="SSF46894">
    <property type="entry name" value="C-terminal effector domain of the bipartite response regulators"/>
    <property type="match status" value="1"/>
</dbReference>
<evidence type="ECO:0000256" key="3">
    <source>
        <dbReference type="ARBA" id="ARBA00022553"/>
    </source>
</evidence>
<dbReference type="SMART" id="SM00448">
    <property type="entry name" value="REC"/>
    <property type="match status" value="1"/>
</dbReference>
<evidence type="ECO:0000256" key="5">
    <source>
        <dbReference type="ARBA" id="ARBA00023015"/>
    </source>
</evidence>
<dbReference type="CDD" id="cd00383">
    <property type="entry name" value="trans_reg_C"/>
    <property type="match status" value="1"/>
</dbReference>
<dbReference type="PANTHER" id="PTHR48111:SF47">
    <property type="entry name" value="TRANSCRIPTIONAL REGULATORY PROTEIN RSTA"/>
    <property type="match status" value="1"/>
</dbReference>
<name>A0A2S3WHJ8_PSEPU</name>
<dbReference type="InterPro" id="IPR011006">
    <property type="entry name" value="CheY-like_superfamily"/>
</dbReference>
<dbReference type="GO" id="GO:0000156">
    <property type="term" value="F:phosphorelay response regulator activity"/>
    <property type="evidence" value="ECO:0007669"/>
    <property type="project" value="TreeGrafter"/>
</dbReference>
<dbReference type="InterPro" id="IPR001789">
    <property type="entry name" value="Sig_transdc_resp-reg_receiver"/>
</dbReference>
<keyword evidence="7" id="KW-0804">Transcription</keyword>
<dbReference type="InterPro" id="IPR001867">
    <property type="entry name" value="OmpR/PhoB-type_DNA-bd"/>
</dbReference>
<dbReference type="Gene3D" id="6.10.250.690">
    <property type="match status" value="1"/>
</dbReference>
<dbReference type="FunFam" id="1.10.10.10:FF:000099">
    <property type="entry name" value="Two-component system response regulator TorR"/>
    <property type="match status" value="1"/>
</dbReference>
<dbReference type="SUPFAM" id="SSF52172">
    <property type="entry name" value="CheY-like"/>
    <property type="match status" value="1"/>
</dbReference>
<evidence type="ECO:0000256" key="2">
    <source>
        <dbReference type="ARBA" id="ARBA00022490"/>
    </source>
</evidence>
<feature type="DNA-binding region" description="OmpR/PhoB-type" evidence="9">
    <location>
        <begin position="130"/>
        <end position="229"/>
    </location>
</feature>
<dbReference type="InterPro" id="IPR036388">
    <property type="entry name" value="WH-like_DNA-bd_sf"/>
</dbReference>
<comment type="caution">
    <text evidence="12">The sequence shown here is derived from an EMBL/GenBank/DDBJ whole genome shotgun (WGS) entry which is preliminary data.</text>
</comment>
<comment type="subcellular location">
    <subcellularLocation>
        <location evidence="1">Cytoplasm</location>
    </subcellularLocation>
</comment>
<feature type="domain" description="Response regulatory" evidence="10">
    <location>
        <begin position="7"/>
        <end position="120"/>
    </location>
</feature>
<dbReference type="InterPro" id="IPR016032">
    <property type="entry name" value="Sig_transdc_resp-reg_C-effctor"/>
</dbReference>
<reference evidence="12 13" key="1">
    <citation type="submission" date="2016-08" db="EMBL/GenBank/DDBJ databases">
        <authorList>
            <person name="Seilhamer J.J."/>
        </authorList>
    </citation>
    <scope>NUCLEOTIDE SEQUENCE [LARGE SCALE GENOMIC DNA]</scope>
    <source>
        <strain evidence="12 13">KT-27</strain>
    </source>
</reference>
<proteinExistence type="predicted"/>
<dbReference type="Gene3D" id="3.40.50.2300">
    <property type="match status" value="1"/>
</dbReference>
<gene>
    <name evidence="12" type="ORF">BGP80_21725</name>
</gene>
<dbReference type="AlphaFoldDB" id="A0A2S3WHJ8"/>
<evidence type="ECO:0000256" key="9">
    <source>
        <dbReference type="PROSITE-ProRule" id="PRU01091"/>
    </source>
</evidence>
<evidence type="ECO:0000259" key="10">
    <source>
        <dbReference type="PROSITE" id="PS50110"/>
    </source>
</evidence>
<dbReference type="InterPro" id="IPR039420">
    <property type="entry name" value="WalR-like"/>
</dbReference>
<dbReference type="Pfam" id="PF00072">
    <property type="entry name" value="Response_reg"/>
    <property type="match status" value="1"/>
</dbReference>
<dbReference type="PANTHER" id="PTHR48111">
    <property type="entry name" value="REGULATOR OF RPOS"/>
    <property type="match status" value="1"/>
</dbReference>
<organism evidence="12 13">
    <name type="scientific">Pseudomonas putida</name>
    <name type="common">Arthrobacter siderocapsulatus</name>
    <dbReference type="NCBI Taxonomy" id="303"/>
    <lineage>
        <taxon>Bacteria</taxon>
        <taxon>Pseudomonadati</taxon>
        <taxon>Pseudomonadota</taxon>
        <taxon>Gammaproteobacteria</taxon>
        <taxon>Pseudomonadales</taxon>
        <taxon>Pseudomonadaceae</taxon>
        <taxon>Pseudomonas</taxon>
    </lineage>
</organism>
<feature type="modified residue" description="4-aspartylphosphate" evidence="8">
    <location>
        <position position="56"/>
    </location>
</feature>
<keyword evidence="3 8" id="KW-0597">Phosphoprotein</keyword>
<feature type="domain" description="OmpR/PhoB-type" evidence="11">
    <location>
        <begin position="130"/>
        <end position="229"/>
    </location>
</feature>
<dbReference type="Gene3D" id="1.10.10.10">
    <property type="entry name" value="Winged helix-like DNA-binding domain superfamily/Winged helix DNA-binding domain"/>
    <property type="match status" value="1"/>
</dbReference>
<dbReference type="PROSITE" id="PS51755">
    <property type="entry name" value="OMPR_PHOB"/>
    <property type="match status" value="1"/>
</dbReference>
<keyword evidence="2" id="KW-0963">Cytoplasm</keyword>
<dbReference type="GO" id="GO:0005829">
    <property type="term" value="C:cytosol"/>
    <property type="evidence" value="ECO:0007669"/>
    <property type="project" value="TreeGrafter"/>
</dbReference>
<evidence type="ECO:0000313" key="12">
    <source>
        <dbReference type="EMBL" id="POF90413.1"/>
    </source>
</evidence>
<evidence type="ECO:0000259" key="11">
    <source>
        <dbReference type="PROSITE" id="PS51755"/>
    </source>
</evidence>
<evidence type="ECO:0000256" key="8">
    <source>
        <dbReference type="PROSITE-ProRule" id="PRU00169"/>
    </source>
</evidence>
<keyword evidence="5" id="KW-0805">Transcription regulation</keyword>
<sequence>MDQPSNRILIVEDDQRLAELTAEYLQANGFEVAVEADGARAVRRILDSQPDLVVLDLMLPGEDGLSICRRVRGQYHGVILMLTARSDELDQVQGLDLGADDYVCKPVRPRLLLARINALLRRSDSPDSKVQALRFGPLQINNSLREAWLDEQPIDLTGAEFDLLWLLASHAGRVLSREQIFTALRGVGYDGQDRSIDVRISRIRPKIGDDPIHPRLIKTLRSKGYLFVAEAAPA</sequence>
<dbReference type="FunFam" id="3.40.50.2300:FF:000001">
    <property type="entry name" value="DNA-binding response regulator PhoB"/>
    <property type="match status" value="1"/>
</dbReference>
<evidence type="ECO:0000313" key="13">
    <source>
        <dbReference type="Proteomes" id="UP000237194"/>
    </source>
</evidence>
<accession>A0A2S3WHJ8</accession>
<dbReference type="Proteomes" id="UP000237194">
    <property type="component" value="Unassembled WGS sequence"/>
</dbReference>
<reference evidence="12 13" key="2">
    <citation type="submission" date="2018-03" db="EMBL/GenBank/DDBJ databases">
        <title>Draft genome of Pseudomonas putida strain KT-27.</title>
        <authorList>
            <person name="Yoshizawa S."/>
            <person name="Khan N.H."/>
            <person name="Nishimura M."/>
            <person name="Chiura H.X."/>
            <person name="Ogura Y."/>
            <person name="Hayashi T."/>
            <person name="Kogure K."/>
        </authorList>
    </citation>
    <scope>NUCLEOTIDE SEQUENCE [LARGE SCALE GENOMIC DNA]</scope>
    <source>
        <strain evidence="12 13">KT-27</strain>
    </source>
</reference>
<dbReference type="GO" id="GO:0006355">
    <property type="term" value="P:regulation of DNA-templated transcription"/>
    <property type="evidence" value="ECO:0007669"/>
    <property type="project" value="InterPro"/>
</dbReference>
<dbReference type="SMART" id="SM00862">
    <property type="entry name" value="Trans_reg_C"/>
    <property type="match status" value="1"/>
</dbReference>
<dbReference type="GO" id="GO:0000976">
    <property type="term" value="F:transcription cis-regulatory region binding"/>
    <property type="evidence" value="ECO:0007669"/>
    <property type="project" value="TreeGrafter"/>
</dbReference>
<protein>
    <submittedName>
        <fullName evidence="12">DNA-binding response regulator</fullName>
    </submittedName>
</protein>
<dbReference type="EMBL" id="MIND01000018">
    <property type="protein sequence ID" value="POF90413.1"/>
    <property type="molecule type" value="Genomic_DNA"/>
</dbReference>
<dbReference type="PROSITE" id="PS50110">
    <property type="entry name" value="RESPONSE_REGULATORY"/>
    <property type="match status" value="1"/>
</dbReference>
<dbReference type="Pfam" id="PF00486">
    <property type="entry name" value="Trans_reg_C"/>
    <property type="match status" value="1"/>
</dbReference>
<evidence type="ECO:0000256" key="4">
    <source>
        <dbReference type="ARBA" id="ARBA00023012"/>
    </source>
</evidence>
<evidence type="ECO:0000256" key="1">
    <source>
        <dbReference type="ARBA" id="ARBA00004496"/>
    </source>
</evidence>
<keyword evidence="4" id="KW-0902">Two-component regulatory system</keyword>
<evidence type="ECO:0000256" key="6">
    <source>
        <dbReference type="ARBA" id="ARBA00023125"/>
    </source>
</evidence>
<dbReference type="RefSeq" id="WP_103438301.1">
    <property type="nucleotide sequence ID" value="NZ_MIND01000018.1"/>
</dbReference>
<evidence type="ECO:0000256" key="7">
    <source>
        <dbReference type="ARBA" id="ARBA00023163"/>
    </source>
</evidence>
<keyword evidence="6 9" id="KW-0238">DNA-binding</keyword>
<dbReference type="GO" id="GO:0032993">
    <property type="term" value="C:protein-DNA complex"/>
    <property type="evidence" value="ECO:0007669"/>
    <property type="project" value="TreeGrafter"/>
</dbReference>